<dbReference type="PROSITE" id="PS00674">
    <property type="entry name" value="AAA"/>
    <property type="match status" value="1"/>
</dbReference>
<dbReference type="GO" id="GO:0005524">
    <property type="term" value="F:ATP binding"/>
    <property type="evidence" value="ECO:0007669"/>
    <property type="project" value="UniProtKB-KW"/>
</dbReference>
<evidence type="ECO:0000313" key="6">
    <source>
        <dbReference type="EMBL" id="PMD55325.1"/>
    </source>
</evidence>
<feature type="non-terminal residue" evidence="6">
    <location>
        <position position="1"/>
    </location>
</feature>
<dbReference type="InParanoid" id="A0A2J6SX15"/>
<evidence type="ECO:0000259" key="5">
    <source>
        <dbReference type="Pfam" id="PF25426"/>
    </source>
</evidence>
<dbReference type="PANTHER" id="PTHR23070">
    <property type="entry name" value="BCS1 AAA-TYPE ATPASE"/>
    <property type="match status" value="1"/>
</dbReference>
<dbReference type="InterPro" id="IPR027417">
    <property type="entry name" value="P-loop_NTPase"/>
</dbReference>
<dbReference type="OrthoDB" id="10251412at2759"/>
<feature type="domain" description="Mitochondrial chaperone BCS1-like ATPase lid" evidence="5">
    <location>
        <begin position="60"/>
        <end position="130"/>
    </location>
</feature>
<dbReference type="InterPro" id="IPR057495">
    <property type="entry name" value="AAA_lid_BCS1"/>
</dbReference>
<dbReference type="Gene3D" id="3.40.50.300">
    <property type="entry name" value="P-loop containing nucleotide triphosphate hydrolases"/>
    <property type="match status" value="1"/>
</dbReference>
<dbReference type="GO" id="GO:0016887">
    <property type="term" value="F:ATP hydrolysis activity"/>
    <property type="evidence" value="ECO:0007669"/>
    <property type="project" value="InterPro"/>
</dbReference>
<accession>A0A2J6SX15</accession>
<name>A0A2J6SX15_9HELO</name>
<dbReference type="InterPro" id="IPR003959">
    <property type="entry name" value="ATPase_AAA_core"/>
</dbReference>
<reference evidence="6 7" key="1">
    <citation type="submission" date="2016-04" db="EMBL/GenBank/DDBJ databases">
        <title>A degradative enzymes factory behind the ericoid mycorrhizal symbiosis.</title>
        <authorList>
            <consortium name="DOE Joint Genome Institute"/>
            <person name="Martino E."/>
            <person name="Morin E."/>
            <person name="Grelet G."/>
            <person name="Kuo A."/>
            <person name="Kohler A."/>
            <person name="Daghino S."/>
            <person name="Barry K."/>
            <person name="Choi C."/>
            <person name="Cichocki N."/>
            <person name="Clum A."/>
            <person name="Copeland A."/>
            <person name="Hainaut M."/>
            <person name="Haridas S."/>
            <person name="Labutti K."/>
            <person name="Lindquist E."/>
            <person name="Lipzen A."/>
            <person name="Khouja H.-R."/>
            <person name="Murat C."/>
            <person name="Ohm R."/>
            <person name="Olson A."/>
            <person name="Spatafora J."/>
            <person name="Veneault-Fourrey C."/>
            <person name="Henrissat B."/>
            <person name="Grigoriev I."/>
            <person name="Martin F."/>
            <person name="Perotto S."/>
        </authorList>
    </citation>
    <scope>NUCLEOTIDE SEQUENCE [LARGE SCALE GENOMIC DNA]</scope>
    <source>
        <strain evidence="6 7">E</strain>
    </source>
</reference>
<evidence type="ECO:0000256" key="3">
    <source>
        <dbReference type="RuleBase" id="RU003651"/>
    </source>
</evidence>
<dbReference type="InterPro" id="IPR003960">
    <property type="entry name" value="ATPase_AAA_CS"/>
</dbReference>
<sequence>SEEEKKKTISLSGLLNVIDGVASHEGRVLVMTTNHREKLDPALIRPGRVDHEVEFENATQKQAQELFERMYTTTAVSTKAKDEELVTEELSQMAKEFAKKIPDRVFSPAEIQGFLLKRKKEPRKALLEVEDWIETFKKKGSK</sequence>
<dbReference type="SUPFAM" id="SSF52540">
    <property type="entry name" value="P-loop containing nucleoside triphosphate hydrolases"/>
    <property type="match status" value="1"/>
</dbReference>
<dbReference type="Pfam" id="PF00004">
    <property type="entry name" value="AAA"/>
    <property type="match status" value="1"/>
</dbReference>
<dbReference type="Pfam" id="PF25426">
    <property type="entry name" value="AAA_lid_BCS1"/>
    <property type="match status" value="1"/>
</dbReference>
<keyword evidence="1 3" id="KW-0547">Nucleotide-binding</keyword>
<dbReference type="EMBL" id="KZ613856">
    <property type="protein sequence ID" value="PMD55325.1"/>
    <property type="molecule type" value="Genomic_DNA"/>
</dbReference>
<keyword evidence="2 3" id="KW-0067">ATP-binding</keyword>
<evidence type="ECO:0000313" key="7">
    <source>
        <dbReference type="Proteomes" id="UP000235371"/>
    </source>
</evidence>
<dbReference type="InterPro" id="IPR050747">
    <property type="entry name" value="Mitochondrial_chaperone_BCS1"/>
</dbReference>
<dbReference type="AlphaFoldDB" id="A0A2J6SX15"/>
<dbReference type="RefSeq" id="XP_024732229.1">
    <property type="nucleotide sequence ID" value="XM_024887923.1"/>
</dbReference>
<evidence type="ECO:0000256" key="1">
    <source>
        <dbReference type="ARBA" id="ARBA00022741"/>
    </source>
</evidence>
<gene>
    <name evidence="6" type="ORF">K444DRAFT_697289</name>
</gene>
<keyword evidence="7" id="KW-1185">Reference proteome</keyword>
<evidence type="ECO:0000259" key="4">
    <source>
        <dbReference type="Pfam" id="PF00004"/>
    </source>
</evidence>
<dbReference type="Proteomes" id="UP000235371">
    <property type="component" value="Unassembled WGS sequence"/>
</dbReference>
<comment type="similarity">
    <text evidence="3">Belongs to the AAA ATPase family.</text>
</comment>
<protein>
    <submittedName>
        <fullName evidence="6">Uncharacterized protein</fullName>
    </submittedName>
</protein>
<organism evidence="6 7">
    <name type="scientific">Hyaloscypha bicolor E</name>
    <dbReference type="NCBI Taxonomy" id="1095630"/>
    <lineage>
        <taxon>Eukaryota</taxon>
        <taxon>Fungi</taxon>
        <taxon>Dikarya</taxon>
        <taxon>Ascomycota</taxon>
        <taxon>Pezizomycotina</taxon>
        <taxon>Leotiomycetes</taxon>
        <taxon>Helotiales</taxon>
        <taxon>Hyaloscyphaceae</taxon>
        <taxon>Hyaloscypha</taxon>
        <taxon>Hyaloscypha bicolor</taxon>
    </lineage>
</organism>
<dbReference type="GeneID" id="36595999"/>
<evidence type="ECO:0000256" key="2">
    <source>
        <dbReference type="ARBA" id="ARBA00022840"/>
    </source>
</evidence>
<dbReference type="STRING" id="1095630.A0A2J6SX15"/>
<proteinExistence type="inferred from homology"/>
<feature type="domain" description="ATPase AAA-type core" evidence="4">
    <location>
        <begin position="6"/>
        <end position="56"/>
    </location>
</feature>